<accession>A0AAW5K236</accession>
<evidence type="ECO:0000313" key="4">
    <source>
        <dbReference type="Proteomes" id="UP001205919"/>
    </source>
</evidence>
<dbReference type="GO" id="GO:0008374">
    <property type="term" value="F:O-acyltransferase activity"/>
    <property type="evidence" value="ECO:0007669"/>
    <property type="project" value="TreeGrafter"/>
</dbReference>
<dbReference type="PANTHER" id="PTHR23416">
    <property type="entry name" value="SIALIC ACID SYNTHASE-RELATED"/>
    <property type="match status" value="1"/>
</dbReference>
<keyword evidence="2" id="KW-0808">Transferase</keyword>
<protein>
    <submittedName>
        <fullName evidence="3">Sugar O-acetyltransferase</fullName>
    </submittedName>
</protein>
<sequence length="188" mass="20156">MGENSAGNYGGDPLVARICRCSELLLELNGTPNGEKERRNTLLTQLLGGRGERLCVRSPFYANVGGNIFLGENCFINMNCTFLDDDKITMGDYTLIAPDVKIYTAFHPMTPEARWEEKHIVDGFEFPVTHTAPVTIGAHVWIGGGTIILPGVSIGAGCVVGAGSLVTRDIPAGSVAYGSPCRVVRENI</sequence>
<dbReference type="InterPro" id="IPR051159">
    <property type="entry name" value="Hexapeptide_acetyltransf"/>
</dbReference>
<dbReference type="AlphaFoldDB" id="A0AAW5K236"/>
<organism evidence="3 4">
    <name type="scientific">Cloacibacillus evryensis</name>
    <dbReference type="NCBI Taxonomy" id="508460"/>
    <lineage>
        <taxon>Bacteria</taxon>
        <taxon>Thermotogati</taxon>
        <taxon>Synergistota</taxon>
        <taxon>Synergistia</taxon>
        <taxon>Synergistales</taxon>
        <taxon>Synergistaceae</taxon>
        <taxon>Cloacibacillus</taxon>
    </lineage>
</organism>
<dbReference type="EMBL" id="JANFYT010000003">
    <property type="protein sequence ID" value="MCQ4813220.1"/>
    <property type="molecule type" value="Genomic_DNA"/>
</dbReference>
<dbReference type="Pfam" id="PF00132">
    <property type="entry name" value="Hexapep"/>
    <property type="match status" value="1"/>
</dbReference>
<dbReference type="RefSeq" id="WP_039916621.1">
    <property type="nucleotide sequence ID" value="NZ_CABKQM010000002.1"/>
</dbReference>
<evidence type="ECO:0000256" key="1">
    <source>
        <dbReference type="ARBA" id="ARBA00007274"/>
    </source>
</evidence>
<evidence type="ECO:0000313" key="3">
    <source>
        <dbReference type="EMBL" id="MCQ4813220.1"/>
    </source>
</evidence>
<dbReference type="PANTHER" id="PTHR23416:SF23">
    <property type="entry name" value="ACETYLTRANSFERASE C18B11.09C-RELATED"/>
    <property type="match status" value="1"/>
</dbReference>
<proteinExistence type="inferred from homology"/>
<evidence type="ECO:0000256" key="2">
    <source>
        <dbReference type="ARBA" id="ARBA00022679"/>
    </source>
</evidence>
<comment type="similarity">
    <text evidence="1">Belongs to the transferase hexapeptide repeat family.</text>
</comment>
<dbReference type="CDD" id="cd03357">
    <property type="entry name" value="LbH_MAT_GAT"/>
    <property type="match status" value="1"/>
</dbReference>
<gene>
    <name evidence="3" type="ORF">NE630_02135</name>
</gene>
<comment type="caution">
    <text evidence="3">The sequence shown here is derived from an EMBL/GenBank/DDBJ whole genome shotgun (WGS) entry which is preliminary data.</text>
</comment>
<reference evidence="3 4" key="1">
    <citation type="submission" date="2022-06" db="EMBL/GenBank/DDBJ databases">
        <title>Isolation of gut microbiota from human fecal samples.</title>
        <authorList>
            <person name="Pamer E.G."/>
            <person name="Barat B."/>
            <person name="Waligurski E."/>
            <person name="Medina S."/>
            <person name="Paddock L."/>
            <person name="Mostad J."/>
        </authorList>
    </citation>
    <scope>NUCLEOTIDE SEQUENCE [LARGE SCALE GENOMIC DNA]</scope>
    <source>
        <strain evidence="3 4">DFI.9.90</strain>
    </source>
</reference>
<dbReference type="GO" id="GO:0016407">
    <property type="term" value="F:acetyltransferase activity"/>
    <property type="evidence" value="ECO:0007669"/>
    <property type="project" value="InterPro"/>
</dbReference>
<dbReference type="SUPFAM" id="SSF51161">
    <property type="entry name" value="Trimeric LpxA-like enzymes"/>
    <property type="match status" value="1"/>
</dbReference>
<keyword evidence="4" id="KW-1185">Reference proteome</keyword>
<dbReference type="InterPro" id="IPR001451">
    <property type="entry name" value="Hexapep"/>
</dbReference>
<dbReference type="Proteomes" id="UP001205919">
    <property type="component" value="Unassembled WGS sequence"/>
</dbReference>
<dbReference type="Gene3D" id="2.160.10.10">
    <property type="entry name" value="Hexapeptide repeat proteins"/>
    <property type="match status" value="1"/>
</dbReference>
<name>A0AAW5K236_9BACT</name>
<dbReference type="InterPro" id="IPR011004">
    <property type="entry name" value="Trimer_LpxA-like_sf"/>
</dbReference>